<evidence type="ECO:0000256" key="2">
    <source>
        <dbReference type="ARBA" id="ARBA00018672"/>
    </source>
</evidence>
<evidence type="ECO:0000256" key="4">
    <source>
        <dbReference type="ARBA" id="ARBA00022553"/>
    </source>
</evidence>
<dbReference type="PRINTS" id="PR00032">
    <property type="entry name" value="HTHARAC"/>
</dbReference>
<dbReference type="AlphaFoldDB" id="A0A926ET47"/>
<keyword evidence="7" id="KW-0238">DNA-binding</keyword>
<evidence type="ECO:0000256" key="3">
    <source>
        <dbReference type="ARBA" id="ARBA00022490"/>
    </source>
</evidence>
<keyword evidence="8" id="KW-0804">Transcription</keyword>
<dbReference type="InterPro" id="IPR020449">
    <property type="entry name" value="Tscrpt_reg_AraC-type_HTH"/>
</dbReference>
<reference evidence="13" key="1">
    <citation type="submission" date="2020-08" db="EMBL/GenBank/DDBJ databases">
        <title>Genome public.</title>
        <authorList>
            <person name="Liu C."/>
            <person name="Sun Q."/>
        </authorList>
    </citation>
    <scope>NUCLEOTIDE SEQUENCE</scope>
    <source>
        <strain evidence="13">NSJ-64</strain>
    </source>
</reference>
<evidence type="ECO:0000313" key="14">
    <source>
        <dbReference type="Proteomes" id="UP000623678"/>
    </source>
</evidence>
<evidence type="ECO:0000259" key="11">
    <source>
        <dbReference type="PROSITE" id="PS01124"/>
    </source>
</evidence>
<dbReference type="PANTHER" id="PTHR42713:SF3">
    <property type="entry name" value="TRANSCRIPTIONAL REGULATORY PROTEIN HPTR"/>
    <property type="match status" value="1"/>
</dbReference>
<dbReference type="InterPro" id="IPR051552">
    <property type="entry name" value="HptR"/>
</dbReference>
<accession>A0A926ET47</accession>
<keyword evidence="6" id="KW-0805">Transcription regulation</keyword>
<dbReference type="SUPFAM" id="SSF46689">
    <property type="entry name" value="Homeodomain-like"/>
    <property type="match status" value="1"/>
</dbReference>
<protein>
    <recommendedName>
        <fullName evidence="2">Stage 0 sporulation protein A homolog</fullName>
    </recommendedName>
</protein>
<dbReference type="PROSITE" id="PS50110">
    <property type="entry name" value="RESPONSE_REGULATORY"/>
    <property type="match status" value="1"/>
</dbReference>
<dbReference type="Gene3D" id="3.40.50.2300">
    <property type="match status" value="1"/>
</dbReference>
<evidence type="ECO:0000313" key="13">
    <source>
        <dbReference type="EMBL" id="MBC8586132.1"/>
    </source>
</evidence>
<dbReference type="Pfam" id="PF12833">
    <property type="entry name" value="HTH_18"/>
    <property type="match status" value="1"/>
</dbReference>
<comment type="function">
    <text evidence="9">May play the central regulatory role in sporulation. It may be an element of the effector pathway responsible for the activation of sporulation genes in response to nutritional stress. Spo0A may act in concert with spo0H (a sigma factor) to control the expression of some genes that are critical to the sporulation process.</text>
</comment>
<organism evidence="13 14">
    <name type="scientific">Youxingia wuxianensis</name>
    <dbReference type="NCBI Taxonomy" id="2763678"/>
    <lineage>
        <taxon>Bacteria</taxon>
        <taxon>Bacillati</taxon>
        <taxon>Bacillota</taxon>
        <taxon>Clostridia</taxon>
        <taxon>Eubacteriales</taxon>
        <taxon>Oscillospiraceae</taxon>
        <taxon>Youxingia</taxon>
    </lineage>
</organism>
<sequence>MYNLIIADDEPRIREGLLSLYPWEEWGFHLCGAFENGKKVWDYLARCKTDVLLTDVKMPVMDGIELLRKISENHIKIRSVLLSGYNDFEFLRQAIVYGAKDYILKPVKPEQLSATFLRLREELDKERNNYTQPPSEGYYDKIVFSVMKYVQENPRTANLEEAALRVSLSQNYLSTVFKQKTGQNFLEYVIGYKMQVAAQMLQDISLKTYDVAYELGYDNPKNFSRAFKQFYGKTPREFRNGSDEIVPSQRDG</sequence>
<feature type="domain" description="HTH araC/xylS-type" evidence="11">
    <location>
        <begin position="140"/>
        <end position="241"/>
    </location>
</feature>
<dbReference type="PANTHER" id="PTHR42713">
    <property type="entry name" value="HISTIDINE KINASE-RELATED"/>
    <property type="match status" value="1"/>
</dbReference>
<comment type="subcellular location">
    <subcellularLocation>
        <location evidence="1">Cytoplasm</location>
    </subcellularLocation>
</comment>
<dbReference type="GO" id="GO:0043565">
    <property type="term" value="F:sequence-specific DNA binding"/>
    <property type="evidence" value="ECO:0007669"/>
    <property type="project" value="InterPro"/>
</dbReference>
<gene>
    <name evidence="13" type="ORF">H8705_11120</name>
</gene>
<dbReference type="Pfam" id="PF00072">
    <property type="entry name" value="Response_reg"/>
    <property type="match status" value="1"/>
</dbReference>
<keyword evidence="3" id="KW-0963">Cytoplasm</keyword>
<feature type="domain" description="Response regulatory" evidence="12">
    <location>
        <begin position="3"/>
        <end position="120"/>
    </location>
</feature>
<keyword evidence="5" id="KW-0902">Two-component regulatory system</keyword>
<dbReference type="InterPro" id="IPR001789">
    <property type="entry name" value="Sig_transdc_resp-reg_receiver"/>
</dbReference>
<dbReference type="PROSITE" id="PS01124">
    <property type="entry name" value="HTH_ARAC_FAMILY_2"/>
    <property type="match status" value="1"/>
</dbReference>
<dbReference type="SMART" id="SM00342">
    <property type="entry name" value="HTH_ARAC"/>
    <property type="match status" value="1"/>
</dbReference>
<evidence type="ECO:0000256" key="6">
    <source>
        <dbReference type="ARBA" id="ARBA00023015"/>
    </source>
</evidence>
<dbReference type="GO" id="GO:0000160">
    <property type="term" value="P:phosphorelay signal transduction system"/>
    <property type="evidence" value="ECO:0007669"/>
    <property type="project" value="UniProtKB-KW"/>
</dbReference>
<evidence type="ECO:0000256" key="5">
    <source>
        <dbReference type="ARBA" id="ARBA00023012"/>
    </source>
</evidence>
<dbReference type="EMBL" id="JACRTD010000008">
    <property type="protein sequence ID" value="MBC8586132.1"/>
    <property type="molecule type" value="Genomic_DNA"/>
</dbReference>
<name>A0A926ET47_9FIRM</name>
<dbReference type="CDD" id="cd17536">
    <property type="entry name" value="REC_YesN-like"/>
    <property type="match status" value="1"/>
</dbReference>
<comment type="caution">
    <text evidence="13">The sequence shown here is derived from an EMBL/GenBank/DDBJ whole genome shotgun (WGS) entry which is preliminary data.</text>
</comment>
<proteinExistence type="predicted"/>
<evidence type="ECO:0000256" key="8">
    <source>
        <dbReference type="ARBA" id="ARBA00023163"/>
    </source>
</evidence>
<dbReference type="InterPro" id="IPR018060">
    <property type="entry name" value="HTH_AraC"/>
</dbReference>
<dbReference type="SUPFAM" id="SSF52172">
    <property type="entry name" value="CheY-like"/>
    <property type="match status" value="1"/>
</dbReference>
<dbReference type="InterPro" id="IPR011006">
    <property type="entry name" value="CheY-like_superfamily"/>
</dbReference>
<dbReference type="RefSeq" id="WP_262395855.1">
    <property type="nucleotide sequence ID" value="NZ_JACRTD010000008.1"/>
</dbReference>
<evidence type="ECO:0000256" key="9">
    <source>
        <dbReference type="ARBA" id="ARBA00024867"/>
    </source>
</evidence>
<dbReference type="GO" id="GO:0003700">
    <property type="term" value="F:DNA-binding transcription factor activity"/>
    <property type="evidence" value="ECO:0007669"/>
    <property type="project" value="InterPro"/>
</dbReference>
<keyword evidence="4 10" id="KW-0597">Phosphoprotein</keyword>
<dbReference type="GO" id="GO:0005737">
    <property type="term" value="C:cytoplasm"/>
    <property type="evidence" value="ECO:0007669"/>
    <property type="project" value="UniProtKB-SubCell"/>
</dbReference>
<evidence type="ECO:0000256" key="10">
    <source>
        <dbReference type="PROSITE-ProRule" id="PRU00169"/>
    </source>
</evidence>
<feature type="modified residue" description="4-aspartylphosphate" evidence="10">
    <location>
        <position position="55"/>
    </location>
</feature>
<evidence type="ECO:0000256" key="7">
    <source>
        <dbReference type="ARBA" id="ARBA00023125"/>
    </source>
</evidence>
<dbReference type="Gene3D" id="1.10.10.60">
    <property type="entry name" value="Homeodomain-like"/>
    <property type="match status" value="2"/>
</dbReference>
<dbReference type="SMART" id="SM00448">
    <property type="entry name" value="REC"/>
    <property type="match status" value="1"/>
</dbReference>
<dbReference type="Proteomes" id="UP000623678">
    <property type="component" value="Unassembled WGS sequence"/>
</dbReference>
<evidence type="ECO:0000256" key="1">
    <source>
        <dbReference type="ARBA" id="ARBA00004496"/>
    </source>
</evidence>
<evidence type="ECO:0000259" key="12">
    <source>
        <dbReference type="PROSITE" id="PS50110"/>
    </source>
</evidence>
<keyword evidence="14" id="KW-1185">Reference proteome</keyword>
<dbReference type="InterPro" id="IPR009057">
    <property type="entry name" value="Homeodomain-like_sf"/>
</dbReference>